<evidence type="ECO:0000256" key="9">
    <source>
        <dbReference type="ARBA" id="ARBA00022840"/>
    </source>
</evidence>
<dbReference type="Pfam" id="PF01507">
    <property type="entry name" value="PAPS_reduct"/>
    <property type="match status" value="1"/>
</dbReference>
<comment type="pathway">
    <text evidence="1">Cofactor biosynthesis; FAD biosynthesis; FAD from FMN: step 1/1.</text>
</comment>
<keyword evidence="8" id="KW-0274">FAD</keyword>
<keyword evidence="7" id="KW-0547">Nucleotide-binding</keyword>
<proteinExistence type="predicted"/>
<dbReference type="CDD" id="cd23948">
    <property type="entry name" value="FAD_synthase"/>
    <property type="match status" value="1"/>
</dbReference>
<dbReference type="InterPro" id="IPR002500">
    <property type="entry name" value="PAPS_reduct_dom"/>
</dbReference>
<dbReference type="AlphaFoldDB" id="A0AAD6IWL0"/>
<feature type="region of interest" description="Disordered" evidence="13">
    <location>
        <begin position="147"/>
        <end position="204"/>
    </location>
</feature>
<keyword evidence="4" id="KW-0288">FMN</keyword>
<keyword evidence="5" id="KW-0808">Transferase</keyword>
<evidence type="ECO:0000256" key="3">
    <source>
        <dbReference type="ARBA" id="ARBA00022630"/>
    </source>
</evidence>
<evidence type="ECO:0000256" key="10">
    <source>
        <dbReference type="ARBA" id="ARBA00031145"/>
    </source>
</evidence>
<keyword evidence="9" id="KW-0067">ATP-binding</keyword>
<dbReference type="PANTHER" id="PTHR23293">
    <property type="entry name" value="FAD SYNTHETASE-RELATED FMN ADENYLYLTRANSFERASE"/>
    <property type="match status" value="1"/>
</dbReference>
<dbReference type="InterPro" id="IPR014729">
    <property type="entry name" value="Rossmann-like_a/b/a_fold"/>
</dbReference>
<evidence type="ECO:0000256" key="11">
    <source>
        <dbReference type="ARBA" id="ARBA00031871"/>
    </source>
</evidence>
<feature type="region of interest" description="Disordered" evidence="13">
    <location>
        <begin position="18"/>
        <end position="44"/>
    </location>
</feature>
<evidence type="ECO:0000256" key="5">
    <source>
        <dbReference type="ARBA" id="ARBA00022679"/>
    </source>
</evidence>
<evidence type="ECO:0000313" key="15">
    <source>
        <dbReference type="EMBL" id="KAJ6259279.1"/>
    </source>
</evidence>
<evidence type="ECO:0000259" key="14">
    <source>
        <dbReference type="Pfam" id="PF01507"/>
    </source>
</evidence>
<dbReference type="SUPFAM" id="SSF52402">
    <property type="entry name" value="Adenine nucleotide alpha hydrolases-like"/>
    <property type="match status" value="2"/>
</dbReference>
<sequence>MTASSILTRPPTYSISSAVRRSQNSTDMTTLDGTATSPDDRQEHDLPAVCRRINAKLAAFLARPAATERLRSVQEHTRISLFVIARALEVYGLEHIALSFNGGKDCLVLLILLLAVLDEYFTAIAQGKSFSAAAAYPATPESVVTASTPPSLFHPVQTDSHAEPTPLPSPSEEEGENTPPTPNTPASSNGTSHSSVSNGNGNGSVQQREIQTVYIHSSHPFAEVDSFVARCVREYHLALLRYDENKGMKAAFRVYLAQNPAVRAVFVGTRRTDPHGGSLRHFDMTDGGWPAFMRCHPVIDWCYADVWGFLRELEIPYCPLYDLGYTSLGGTTDTHPNPALQRGMAKTAAETNGEATAERRKSLSSCFRPAYELDFHADEQERLGRDR</sequence>
<feature type="compositionally biased region" description="Low complexity" evidence="13">
    <location>
        <begin position="184"/>
        <end position="199"/>
    </location>
</feature>
<dbReference type="Gene3D" id="3.40.50.620">
    <property type="entry name" value="HUPs"/>
    <property type="match status" value="1"/>
</dbReference>
<name>A0AAD6IWL0_DREDA</name>
<dbReference type="GO" id="GO:0005524">
    <property type="term" value="F:ATP binding"/>
    <property type="evidence" value="ECO:0007669"/>
    <property type="project" value="UniProtKB-KW"/>
</dbReference>
<evidence type="ECO:0000256" key="1">
    <source>
        <dbReference type="ARBA" id="ARBA00004726"/>
    </source>
</evidence>
<evidence type="ECO:0000256" key="8">
    <source>
        <dbReference type="ARBA" id="ARBA00022827"/>
    </source>
</evidence>
<keyword evidence="6" id="KW-0548">Nucleotidyltransferase</keyword>
<organism evidence="15 16">
    <name type="scientific">Drechslerella dactyloides</name>
    <name type="common">Nematode-trapping fungus</name>
    <name type="synonym">Arthrobotrys dactyloides</name>
    <dbReference type="NCBI Taxonomy" id="74499"/>
    <lineage>
        <taxon>Eukaryota</taxon>
        <taxon>Fungi</taxon>
        <taxon>Dikarya</taxon>
        <taxon>Ascomycota</taxon>
        <taxon>Pezizomycotina</taxon>
        <taxon>Orbiliomycetes</taxon>
        <taxon>Orbiliales</taxon>
        <taxon>Orbiliaceae</taxon>
        <taxon>Drechslerella</taxon>
    </lineage>
</organism>
<evidence type="ECO:0000313" key="16">
    <source>
        <dbReference type="Proteomes" id="UP001221413"/>
    </source>
</evidence>
<evidence type="ECO:0000256" key="2">
    <source>
        <dbReference type="ARBA" id="ARBA00012393"/>
    </source>
</evidence>
<accession>A0AAD6IWL0</accession>
<evidence type="ECO:0000256" key="12">
    <source>
        <dbReference type="ARBA" id="ARBA00049494"/>
    </source>
</evidence>
<keyword evidence="16" id="KW-1185">Reference proteome</keyword>
<dbReference type="EC" id="2.7.7.2" evidence="2"/>
<dbReference type="Proteomes" id="UP001221413">
    <property type="component" value="Unassembled WGS sequence"/>
</dbReference>
<dbReference type="GO" id="GO:0006747">
    <property type="term" value="P:FAD biosynthetic process"/>
    <property type="evidence" value="ECO:0007669"/>
    <property type="project" value="TreeGrafter"/>
</dbReference>
<keyword evidence="3" id="KW-0285">Flavoprotein</keyword>
<comment type="catalytic activity">
    <reaction evidence="12">
        <text>FMN + ATP + H(+) = FAD + diphosphate</text>
        <dbReference type="Rhea" id="RHEA:17237"/>
        <dbReference type="ChEBI" id="CHEBI:15378"/>
        <dbReference type="ChEBI" id="CHEBI:30616"/>
        <dbReference type="ChEBI" id="CHEBI:33019"/>
        <dbReference type="ChEBI" id="CHEBI:57692"/>
        <dbReference type="ChEBI" id="CHEBI:58210"/>
        <dbReference type="EC" id="2.7.7.2"/>
    </reaction>
</comment>
<dbReference type="EMBL" id="JAQGDS010000007">
    <property type="protein sequence ID" value="KAJ6259279.1"/>
    <property type="molecule type" value="Genomic_DNA"/>
</dbReference>
<dbReference type="GO" id="GO:0003919">
    <property type="term" value="F:FMN adenylyltransferase activity"/>
    <property type="evidence" value="ECO:0007669"/>
    <property type="project" value="UniProtKB-EC"/>
</dbReference>
<evidence type="ECO:0000256" key="13">
    <source>
        <dbReference type="SAM" id="MobiDB-lite"/>
    </source>
</evidence>
<comment type="caution">
    <text evidence="15">The sequence shown here is derived from an EMBL/GenBank/DDBJ whole genome shotgun (WGS) entry which is preliminary data.</text>
</comment>
<reference evidence="15" key="1">
    <citation type="submission" date="2023-01" db="EMBL/GenBank/DDBJ databases">
        <title>The chitinases involved in constricting ring structure development in the nematode-trapping fungus Drechslerella dactyloides.</title>
        <authorList>
            <person name="Wang R."/>
            <person name="Zhang L."/>
            <person name="Tang P."/>
            <person name="Li S."/>
            <person name="Liang L."/>
        </authorList>
    </citation>
    <scope>NUCLEOTIDE SEQUENCE</scope>
    <source>
        <strain evidence="15">YMF1.00031</strain>
    </source>
</reference>
<protein>
    <recommendedName>
        <fullName evidence="2">FAD synthase</fullName>
        <ecNumber evidence="2">2.7.7.2</ecNumber>
    </recommendedName>
    <alternativeName>
        <fullName evidence="10">FAD pyrophosphorylase</fullName>
    </alternativeName>
    <alternativeName>
        <fullName evidence="11">FMN adenylyltransferase</fullName>
    </alternativeName>
</protein>
<feature type="compositionally biased region" description="Polar residues" evidence="13">
    <location>
        <begin position="18"/>
        <end position="37"/>
    </location>
</feature>
<gene>
    <name evidence="15" type="ORF">Dda_6178</name>
</gene>
<evidence type="ECO:0000256" key="6">
    <source>
        <dbReference type="ARBA" id="ARBA00022695"/>
    </source>
</evidence>
<evidence type="ECO:0000256" key="7">
    <source>
        <dbReference type="ARBA" id="ARBA00022741"/>
    </source>
</evidence>
<dbReference type="PANTHER" id="PTHR23293:SF9">
    <property type="entry name" value="FAD SYNTHASE"/>
    <property type="match status" value="1"/>
</dbReference>
<evidence type="ECO:0000256" key="4">
    <source>
        <dbReference type="ARBA" id="ARBA00022643"/>
    </source>
</evidence>
<feature type="domain" description="Phosphoadenosine phosphosulphate reductase" evidence="14">
    <location>
        <begin position="207"/>
        <end position="336"/>
    </location>
</feature>